<feature type="transmembrane region" description="Helical" evidence="1">
    <location>
        <begin position="78"/>
        <end position="95"/>
    </location>
</feature>
<dbReference type="AlphaFoldDB" id="A0A914UPX5"/>
<evidence type="ECO:0000256" key="1">
    <source>
        <dbReference type="SAM" id="Phobius"/>
    </source>
</evidence>
<dbReference type="Gene3D" id="1.20.58.390">
    <property type="entry name" value="Neurotransmitter-gated ion-channel transmembrane domain"/>
    <property type="match status" value="1"/>
</dbReference>
<dbReference type="InterPro" id="IPR036719">
    <property type="entry name" value="Neuro-gated_channel_TM_sf"/>
</dbReference>
<dbReference type="InterPro" id="IPR038050">
    <property type="entry name" value="Neuro_actylchol_rec"/>
</dbReference>
<reference evidence="3" key="1">
    <citation type="submission" date="2022-11" db="UniProtKB">
        <authorList>
            <consortium name="WormBaseParasite"/>
        </authorList>
    </citation>
    <scope>IDENTIFICATION</scope>
</reference>
<keyword evidence="2" id="KW-1185">Reference proteome</keyword>
<dbReference type="SUPFAM" id="SSF90112">
    <property type="entry name" value="Neurotransmitter-gated ion-channel transmembrane pore"/>
    <property type="match status" value="1"/>
</dbReference>
<dbReference type="GO" id="GO:0016020">
    <property type="term" value="C:membrane"/>
    <property type="evidence" value="ECO:0007669"/>
    <property type="project" value="InterPro"/>
</dbReference>
<keyword evidence="1" id="KW-0812">Transmembrane</keyword>
<sequence length="100" mass="11539">MRRAKKCTLQANARTFGAFEEEDKECLNMSLMSAHAGLLDHAAGEKKATEKLDQIHEQKMKREAALFSRRALHVDQSCRVLFPLLFLVINIIYWAKYLTK</sequence>
<keyword evidence="1" id="KW-1133">Transmembrane helix</keyword>
<dbReference type="WBParaSite" id="PSAMB.scaffold1167size35082.g11417.t1">
    <property type="protein sequence ID" value="PSAMB.scaffold1167size35082.g11417.t1"/>
    <property type="gene ID" value="PSAMB.scaffold1167size35082.g11417"/>
</dbReference>
<accession>A0A914UPX5</accession>
<evidence type="ECO:0000313" key="3">
    <source>
        <dbReference type="WBParaSite" id="PSAMB.scaffold1167size35082.g11417.t1"/>
    </source>
</evidence>
<dbReference type="Proteomes" id="UP000887566">
    <property type="component" value="Unplaced"/>
</dbReference>
<keyword evidence="1" id="KW-0472">Membrane</keyword>
<protein>
    <submittedName>
        <fullName evidence="3">Uncharacterized protein</fullName>
    </submittedName>
</protein>
<proteinExistence type="predicted"/>
<dbReference type="GO" id="GO:0006811">
    <property type="term" value="P:monoatomic ion transport"/>
    <property type="evidence" value="ECO:0007669"/>
    <property type="project" value="InterPro"/>
</dbReference>
<organism evidence="2 3">
    <name type="scientific">Plectus sambesii</name>
    <dbReference type="NCBI Taxonomy" id="2011161"/>
    <lineage>
        <taxon>Eukaryota</taxon>
        <taxon>Metazoa</taxon>
        <taxon>Ecdysozoa</taxon>
        <taxon>Nematoda</taxon>
        <taxon>Chromadorea</taxon>
        <taxon>Plectida</taxon>
        <taxon>Plectina</taxon>
        <taxon>Plectoidea</taxon>
        <taxon>Plectidae</taxon>
        <taxon>Plectus</taxon>
    </lineage>
</organism>
<evidence type="ECO:0000313" key="2">
    <source>
        <dbReference type="Proteomes" id="UP000887566"/>
    </source>
</evidence>
<name>A0A914UPX5_9BILA</name>